<dbReference type="PRINTS" id="PR00725">
    <property type="entry name" value="DADACBPTASE1"/>
</dbReference>
<proteinExistence type="inferred from homology"/>
<dbReference type="Pfam" id="PF07943">
    <property type="entry name" value="PBP5_C"/>
    <property type="match status" value="1"/>
</dbReference>
<evidence type="ECO:0000256" key="15">
    <source>
        <dbReference type="RuleBase" id="RU004016"/>
    </source>
</evidence>
<organism evidence="18 19">
    <name type="scientific">Pseudolactococcus chungangensis CAU 28 = DSM 22330</name>
    <dbReference type="NCBI Taxonomy" id="1122154"/>
    <lineage>
        <taxon>Bacteria</taxon>
        <taxon>Bacillati</taxon>
        <taxon>Bacillota</taxon>
        <taxon>Bacilli</taxon>
        <taxon>Lactobacillales</taxon>
        <taxon>Streptococcaceae</taxon>
        <taxon>Pseudolactococcus</taxon>
    </lineage>
</organism>
<dbReference type="GO" id="GO:0008360">
    <property type="term" value="P:regulation of cell shape"/>
    <property type="evidence" value="ECO:0007669"/>
    <property type="project" value="UniProtKB-KW"/>
</dbReference>
<dbReference type="Gene3D" id="2.60.410.10">
    <property type="entry name" value="D-Ala-D-Ala carboxypeptidase, C-terminal domain"/>
    <property type="match status" value="1"/>
</dbReference>
<evidence type="ECO:0000256" key="2">
    <source>
        <dbReference type="ARBA" id="ARBA00004752"/>
    </source>
</evidence>
<dbReference type="AlphaFoldDB" id="A0A1K2HFS8"/>
<dbReference type="RefSeq" id="WP_244148302.1">
    <property type="nucleotide sequence ID" value="NZ_FPKS01000009.1"/>
</dbReference>
<dbReference type="SUPFAM" id="SSF56601">
    <property type="entry name" value="beta-lactamase/transpeptidase-like"/>
    <property type="match status" value="1"/>
</dbReference>
<evidence type="ECO:0000256" key="5">
    <source>
        <dbReference type="ARBA" id="ARBA00022645"/>
    </source>
</evidence>
<keyword evidence="10" id="KW-0573">Peptidoglycan synthesis</keyword>
<dbReference type="GO" id="GO:0006508">
    <property type="term" value="P:proteolysis"/>
    <property type="evidence" value="ECO:0007669"/>
    <property type="project" value="UniProtKB-KW"/>
</dbReference>
<evidence type="ECO:0000256" key="7">
    <source>
        <dbReference type="ARBA" id="ARBA00022729"/>
    </source>
</evidence>
<evidence type="ECO:0000256" key="4">
    <source>
        <dbReference type="ARBA" id="ARBA00012448"/>
    </source>
</evidence>
<evidence type="ECO:0000259" key="16">
    <source>
        <dbReference type="SMART" id="SM00936"/>
    </source>
</evidence>
<keyword evidence="7" id="KW-0732">Signal</keyword>
<evidence type="ECO:0000313" key="19">
    <source>
        <dbReference type="Proteomes" id="UP000185655"/>
    </source>
</evidence>
<dbReference type="UniPathway" id="UPA00219"/>
<dbReference type="SMART" id="SM00936">
    <property type="entry name" value="PBP5_C"/>
    <property type="match status" value="1"/>
</dbReference>
<comment type="function">
    <text evidence="1">Removes C-terminal D-alanyl residues from sugar-peptide cell wall precursors.</text>
</comment>
<evidence type="ECO:0000256" key="3">
    <source>
        <dbReference type="ARBA" id="ARBA00007164"/>
    </source>
</evidence>
<reference evidence="17 20" key="1">
    <citation type="submission" date="2014-12" db="EMBL/GenBank/DDBJ databases">
        <title>Draft genome sequences of 10 type strains of Lactococcus.</title>
        <authorList>
            <person name="Sun Z."/>
            <person name="Zhong Z."/>
            <person name="Liu W."/>
            <person name="Zhang W."/>
            <person name="Zhang H."/>
        </authorList>
    </citation>
    <scope>NUCLEOTIDE SEQUENCE [LARGE SCALE GENOMIC DNA]</scope>
    <source>
        <strain evidence="17 20">DSM 22330</strain>
    </source>
</reference>
<evidence type="ECO:0000313" key="18">
    <source>
        <dbReference type="EMBL" id="SFZ75579.1"/>
    </source>
</evidence>
<evidence type="ECO:0000256" key="12">
    <source>
        <dbReference type="ARBA" id="ARBA00034000"/>
    </source>
</evidence>
<dbReference type="Gene3D" id="3.40.710.10">
    <property type="entry name" value="DD-peptidase/beta-lactamase superfamily"/>
    <property type="match status" value="1"/>
</dbReference>
<keyword evidence="20" id="KW-1185">Reference proteome</keyword>
<dbReference type="GO" id="GO:0009252">
    <property type="term" value="P:peptidoglycan biosynthetic process"/>
    <property type="evidence" value="ECO:0007669"/>
    <property type="project" value="UniProtKB-UniPathway"/>
</dbReference>
<comment type="similarity">
    <text evidence="3 15">Belongs to the peptidase S11 family.</text>
</comment>
<comment type="catalytic activity">
    <reaction evidence="12">
        <text>Preferential cleavage: (Ac)2-L-Lys-D-Ala-|-D-Ala. Also transpeptidation of peptidyl-alanyl moieties that are N-acyl substituents of D-alanine.</text>
        <dbReference type="EC" id="3.4.16.4"/>
    </reaction>
</comment>
<dbReference type="EC" id="3.4.16.4" evidence="4"/>
<evidence type="ECO:0000256" key="10">
    <source>
        <dbReference type="ARBA" id="ARBA00022984"/>
    </source>
</evidence>
<protein>
    <recommendedName>
        <fullName evidence="4">serine-type D-Ala-D-Ala carboxypeptidase</fullName>
        <ecNumber evidence="4">3.4.16.4</ecNumber>
    </recommendedName>
</protein>
<dbReference type="Proteomes" id="UP000218979">
    <property type="component" value="Unassembled WGS sequence"/>
</dbReference>
<evidence type="ECO:0000256" key="8">
    <source>
        <dbReference type="ARBA" id="ARBA00022801"/>
    </source>
</evidence>
<evidence type="ECO:0000256" key="6">
    <source>
        <dbReference type="ARBA" id="ARBA00022670"/>
    </source>
</evidence>
<gene>
    <name evidence="17" type="ORF">RR45_GL001465</name>
    <name evidence="18" type="ORF">SAMN02746068_01620</name>
</gene>
<dbReference type="STRING" id="1122154.SAMN02746068_01620"/>
<evidence type="ECO:0000256" key="14">
    <source>
        <dbReference type="PIRSR" id="PIRSR618044-2"/>
    </source>
</evidence>
<dbReference type="SUPFAM" id="SSF69189">
    <property type="entry name" value="Penicillin-binding protein associated domain"/>
    <property type="match status" value="1"/>
</dbReference>
<evidence type="ECO:0000256" key="11">
    <source>
        <dbReference type="ARBA" id="ARBA00023316"/>
    </source>
</evidence>
<feature type="active site" description="Acyl-ester intermediate" evidence="13">
    <location>
        <position position="70"/>
    </location>
</feature>
<evidence type="ECO:0000256" key="13">
    <source>
        <dbReference type="PIRSR" id="PIRSR618044-1"/>
    </source>
</evidence>
<dbReference type="InterPro" id="IPR012907">
    <property type="entry name" value="Peptidase_S11_C"/>
</dbReference>
<dbReference type="InterPro" id="IPR037167">
    <property type="entry name" value="Peptidase_S11_C_sf"/>
</dbReference>
<accession>A0A1K2HFS8</accession>
<dbReference type="InterPro" id="IPR001967">
    <property type="entry name" value="Peptidase_S11_N"/>
</dbReference>
<dbReference type="EMBL" id="FPKS01000009">
    <property type="protein sequence ID" value="SFZ75579.1"/>
    <property type="molecule type" value="Genomic_DNA"/>
</dbReference>
<dbReference type="GO" id="GO:0009002">
    <property type="term" value="F:serine-type D-Ala-D-Ala carboxypeptidase activity"/>
    <property type="evidence" value="ECO:0007669"/>
    <property type="project" value="UniProtKB-EC"/>
</dbReference>
<evidence type="ECO:0000256" key="1">
    <source>
        <dbReference type="ARBA" id="ARBA00003217"/>
    </source>
</evidence>
<dbReference type="GO" id="GO:0071555">
    <property type="term" value="P:cell wall organization"/>
    <property type="evidence" value="ECO:0007669"/>
    <property type="project" value="UniProtKB-KW"/>
</dbReference>
<evidence type="ECO:0000313" key="20">
    <source>
        <dbReference type="Proteomes" id="UP000218979"/>
    </source>
</evidence>
<keyword evidence="8" id="KW-0378">Hydrolase</keyword>
<sequence>MKNTTMAKKIKQIITHVMLGLVLLLPVIQPLQVMADNPYDAPAKAAIAIDPDSGKILYAKNVDEPLGIASTTKLITAYMTLDAIKKGTLHWDDKVEMSEYAYALTQDPQASNIAVKDPTEAFSIRDLFNAAMIQSANSAAITLAEKIGGSEPKFVDMMKTQLAYWGITDGKLVNASGLNNSVLGKNIYPGSSETDENKLSAKDLAIIAQHLIRDFPEVLEVTKQTVAIFDKGGASEQTLATYNYMLPSLPAARNGVDGLKTGTTEFAGACFVGTTMQNNFRIITVVLHADNAETDDYARFTATGGLMNEVYGNWQAKTIATKGIKMENPEAPTQLTVIDGKQDSVKVLPNNDFSAVIPMVDNDTKTTLTFNKKQDAPVTAAIEKNQKLVKVSFQIKDKLGYLPGSDGNTFYLTATKSVPRSNAVKVMWNHFVRFVNDKL</sequence>
<reference evidence="18 19" key="2">
    <citation type="submission" date="2016-11" db="EMBL/GenBank/DDBJ databases">
        <authorList>
            <person name="Jaros S."/>
            <person name="Januszkiewicz K."/>
            <person name="Wedrychowicz H."/>
        </authorList>
    </citation>
    <scope>NUCLEOTIDE SEQUENCE [LARGE SCALE GENOMIC DNA]</scope>
    <source>
        <strain evidence="18 19">DSM 22330</strain>
    </source>
</reference>
<keyword evidence="5 18" id="KW-0121">Carboxypeptidase</keyword>
<dbReference type="Proteomes" id="UP000185655">
    <property type="component" value="Unassembled WGS sequence"/>
</dbReference>
<keyword evidence="11" id="KW-0961">Cell wall biogenesis/degradation</keyword>
<comment type="pathway">
    <text evidence="2">Cell wall biogenesis; peptidoglycan biosynthesis.</text>
</comment>
<dbReference type="Pfam" id="PF00768">
    <property type="entry name" value="Peptidase_S11"/>
    <property type="match status" value="1"/>
</dbReference>
<dbReference type="InterPro" id="IPR015956">
    <property type="entry name" value="Peniciliin-bd_prot_C_sf"/>
</dbReference>
<feature type="active site" description="Proton acceptor" evidence="13">
    <location>
        <position position="73"/>
    </location>
</feature>
<dbReference type="PANTHER" id="PTHR21581">
    <property type="entry name" value="D-ALANYL-D-ALANINE CARBOXYPEPTIDASE"/>
    <property type="match status" value="1"/>
</dbReference>
<name>A0A1K2HFS8_9LACT</name>
<feature type="binding site" evidence="14">
    <location>
        <position position="260"/>
    </location>
    <ligand>
        <name>substrate</name>
    </ligand>
</feature>
<dbReference type="EMBL" id="JXJT01000038">
    <property type="protein sequence ID" value="PCR99572.1"/>
    <property type="molecule type" value="Genomic_DNA"/>
</dbReference>
<evidence type="ECO:0000313" key="17">
    <source>
        <dbReference type="EMBL" id="PCR99572.1"/>
    </source>
</evidence>
<dbReference type="PANTHER" id="PTHR21581:SF11">
    <property type="entry name" value="D-ALANYL-D-ALANINE CARBOXYPEPTIDASE DACA"/>
    <property type="match status" value="1"/>
</dbReference>
<evidence type="ECO:0000256" key="9">
    <source>
        <dbReference type="ARBA" id="ARBA00022960"/>
    </source>
</evidence>
<keyword evidence="9" id="KW-0133">Cell shape</keyword>
<keyword evidence="6" id="KW-0645">Protease</keyword>
<feature type="active site" evidence="13">
    <location>
        <position position="135"/>
    </location>
</feature>
<feature type="domain" description="Peptidase S11 D-Ala-D-Ala carboxypeptidase A C-terminal" evidence="16">
    <location>
        <begin position="314"/>
        <end position="420"/>
    </location>
</feature>
<dbReference type="InterPro" id="IPR018044">
    <property type="entry name" value="Peptidase_S11"/>
</dbReference>
<dbReference type="InterPro" id="IPR012338">
    <property type="entry name" value="Beta-lactam/transpept-like"/>
</dbReference>